<feature type="transmembrane region" description="Helical" evidence="1">
    <location>
        <begin position="32"/>
        <end position="56"/>
    </location>
</feature>
<keyword evidence="1" id="KW-0812">Transmembrane</keyword>
<sequence length="68" mass="7416">MSSKTLHIITFFLLVIGGVNWLLLVLNYELGALFLGGTNSTASIVLYVLVGLSALYQLVTHKKDCKTC</sequence>
<proteinExistence type="predicted"/>
<evidence type="ECO:0008006" key="4">
    <source>
        <dbReference type="Google" id="ProtNLM"/>
    </source>
</evidence>
<reference evidence="2 3" key="1">
    <citation type="journal article" date="2016" name="Nat. Commun.">
        <title>Thousands of microbial genomes shed light on interconnected biogeochemical processes in an aquifer system.</title>
        <authorList>
            <person name="Anantharaman K."/>
            <person name="Brown C.T."/>
            <person name="Hug L.A."/>
            <person name="Sharon I."/>
            <person name="Castelle C.J."/>
            <person name="Probst A.J."/>
            <person name="Thomas B.C."/>
            <person name="Singh A."/>
            <person name="Wilkins M.J."/>
            <person name="Karaoz U."/>
            <person name="Brodie E.L."/>
            <person name="Williams K.H."/>
            <person name="Hubbard S.S."/>
            <person name="Banfield J.F."/>
        </authorList>
    </citation>
    <scope>NUCLEOTIDE SEQUENCE [LARGE SCALE GENOMIC DNA]</scope>
</reference>
<dbReference type="InterPro" id="IPR007211">
    <property type="entry name" value="DUF378"/>
</dbReference>
<dbReference type="Proteomes" id="UP000177090">
    <property type="component" value="Unassembled WGS sequence"/>
</dbReference>
<evidence type="ECO:0000313" key="3">
    <source>
        <dbReference type="Proteomes" id="UP000177090"/>
    </source>
</evidence>
<keyword evidence="1" id="KW-0472">Membrane</keyword>
<accession>A0A1G2QJ76</accession>
<name>A0A1G2QJ76_9BACT</name>
<gene>
    <name evidence="2" type="ORF">A2569_00280</name>
</gene>
<keyword evidence="1" id="KW-1133">Transmembrane helix</keyword>
<comment type="caution">
    <text evidence="2">The sequence shown here is derived from an EMBL/GenBank/DDBJ whole genome shotgun (WGS) entry which is preliminary data.</text>
</comment>
<dbReference type="Pfam" id="PF04070">
    <property type="entry name" value="DUF378"/>
    <property type="match status" value="1"/>
</dbReference>
<organism evidence="2 3">
    <name type="scientific">Candidatus Vogelbacteria bacterium RIFOXYD1_FULL_51_18</name>
    <dbReference type="NCBI Taxonomy" id="1802440"/>
    <lineage>
        <taxon>Bacteria</taxon>
        <taxon>Candidatus Vogeliibacteriota</taxon>
    </lineage>
</organism>
<protein>
    <recommendedName>
        <fullName evidence="4">DUF378 domain-containing protein</fullName>
    </recommendedName>
</protein>
<feature type="transmembrane region" description="Helical" evidence="1">
    <location>
        <begin position="7"/>
        <end position="26"/>
    </location>
</feature>
<dbReference type="EMBL" id="MHTL01000010">
    <property type="protein sequence ID" value="OHA60704.1"/>
    <property type="molecule type" value="Genomic_DNA"/>
</dbReference>
<dbReference type="PANTHER" id="PTHR37304:SF1">
    <property type="entry name" value="MEMBRANE PROTEIN"/>
    <property type="match status" value="1"/>
</dbReference>
<evidence type="ECO:0000313" key="2">
    <source>
        <dbReference type="EMBL" id="OHA60704.1"/>
    </source>
</evidence>
<dbReference type="STRING" id="1802440.A2569_00280"/>
<dbReference type="AlphaFoldDB" id="A0A1G2QJ76"/>
<evidence type="ECO:0000256" key="1">
    <source>
        <dbReference type="SAM" id="Phobius"/>
    </source>
</evidence>
<dbReference type="PANTHER" id="PTHR37304">
    <property type="entry name" value="MEMBRANE PROTEIN-RELATED"/>
    <property type="match status" value="1"/>
</dbReference>